<keyword evidence="1" id="KW-0472">Membrane</keyword>
<evidence type="ECO:0000313" key="2">
    <source>
        <dbReference type="EMBL" id="GAH26114.1"/>
    </source>
</evidence>
<keyword evidence="1" id="KW-1133">Transmembrane helix</keyword>
<accession>X1F9Q0</accession>
<organism evidence="2">
    <name type="scientific">marine sediment metagenome</name>
    <dbReference type="NCBI Taxonomy" id="412755"/>
    <lineage>
        <taxon>unclassified sequences</taxon>
        <taxon>metagenomes</taxon>
        <taxon>ecological metagenomes</taxon>
    </lineage>
</organism>
<feature type="non-terminal residue" evidence="2">
    <location>
        <position position="1"/>
    </location>
</feature>
<gene>
    <name evidence="2" type="ORF">S01H4_65494</name>
</gene>
<name>X1F9Q0_9ZZZZ</name>
<protein>
    <submittedName>
        <fullName evidence="2">Uncharacterized protein</fullName>
    </submittedName>
</protein>
<comment type="caution">
    <text evidence="2">The sequence shown here is derived from an EMBL/GenBank/DDBJ whole genome shotgun (WGS) entry which is preliminary data.</text>
</comment>
<feature type="transmembrane region" description="Helical" evidence="1">
    <location>
        <begin position="12"/>
        <end position="32"/>
    </location>
</feature>
<dbReference type="EMBL" id="BART01040104">
    <property type="protein sequence ID" value="GAH26114.1"/>
    <property type="molecule type" value="Genomic_DNA"/>
</dbReference>
<reference evidence="2" key="1">
    <citation type="journal article" date="2014" name="Front. Microbiol.">
        <title>High frequency of phylogenetically diverse reductive dehalogenase-homologous genes in deep subseafloor sedimentary metagenomes.</title>
        <authorList>
            <person name="Kawai M."/>
            <person name="Futagami T."/>
            <person name="Toyoda A."/>
            <person name="Takaki Y."/>
            <person name="Nishi S."/>
            <person name="Hori S."/>
            <person name="Arai W."/>
            <person name="Tsubouchi T."/>
            <person name="Morono Y."/>
            <person name="Uchiyama I."/>
            <person name="Ito T."/>
            <person name="Fujiyama A."/>
            <person name="Inagaki F."/>
            <person name="Takami H."/>
        </authorList>
    </citation>
    <scope>NUCLEOTIDE SEQUENCE</scope>
    <source>
        <strain evidence="2">Expedition CK06-06</strain>
    </source>
</reference>
<dbReference type="AlphaFoldDB" id="X1F9Q0"/>
<evidence type="ECO:0000256" key="1">
    <source>
        <dbReference type="SAM" id="Phobius"/>
    </source>
</evidence>
<proteinExistence type="predicted"/>
<keyword evidence="1" id="KW-0812">Transmembrane</keyword>
<sequence>YIPEIKKKDSWTNIVFIVQVVVLVFVVMGTSLDDFVRTVGMDY</sequence>